<dbReference type="GO" id="GO:0005886">
    <property type="term" value="C:plasma membrane"/>
    <property type="evidence" value="ECO:0007669"/>
    <property type="project" value="TreeGrafter"/>
</dbReference>
<sequence length="144" mass="15920">MSEPADRPEPMPLGTQLFRFVATGGLSAIVDFGSWTLLTLLGVNVSLAKAVGFLLGTTTAYLINRRWTFKATHSARRFVAVFVLYLVTFFLNTGLTLLVFWALQRYGPPELPQIGAQVIAFVIGQGAATTVNFLVQRLLIFRIR</sequence>
<name>A0A7Y9LF80_9ACTN</name>
<evidence type="ECO:0000256" key="5">
    <source>
        <dbReference type="ARBA" id="ARBA00023136"/>
    </source>
</evidence>
<evidence type="ECO:0000256" key="4">
    <source>
        <dbReference type="ARBA" id="ARBA00022989"/>
    </source>
</evidence>
<comment type="caution">
    <text evidence="8">The sequence shown here is derived from an EMBL/GenBank/DDBJ whole genome shotgun (WGS) entry which is preliminary data.</text>
</comment>
<organism evidence="8 9">
    <name type="scientific">Microlunatus parietis</name>
    <dbReference type="NCBI Taxonomy" id="682979"/>
    <lineage>
        <taxon>Bacteria</taxon>
        <taxon>Bacillati</taxon>
        <taxon>Actinomycetota</taxon>
        <taxon>Actinomycetes</taxon>
        <taxon>Propionibacteriales</taxon>
        <taxon>Propionibacteriaceae</taxon>
        <taxon>Microlunatus</taxon>
    </lineage>
</organism>
<evidence type="ECO:0000256" key="6">
    <source>
        <dbReference type="SAM" id="Phobius"/>
    </source>
</evidence>
<comment type="subcellular location">
    <subcellularLocation>
        <location evidence="1">Membrane</location>
        <topology evidence="1">Multi-pass membrane protein</topology>
    </subcellularLocation>
</comment>
<dbReference type="GO" id="GO:0000271">
    <property type="term" value="P:polysaccharide biosynthetic process"/>
    <property type="evidence" value="ECO:0007669"/>
    <property type="project" value="InterPro"/>
</dbReference>
<dbReference type="AlphaFoldDB" id="A0A7Y9LF80"/>
<evidence type="ECO:0000313" key="9">
    <source>
        <dbReference type="Proteomes" id="UP000569914"/>
    </source>
</evidence>
<keyword evidence="3 6" id="KW-0812">Transmembrane</keyword>
<feature type="transmembrane region" description="Helical" evidence="6">
    <location>
        <begin position="78"/>
        <end position="102"/>
    </location>
</feature>
<dbReference type="PANTHER" id="PTHR38459">
    <property type="entry name" value="PROPHAGE BACTOPRENOL-LINKED GLUCOSE TRANSLOCASE HOMOLOG"/>
    <property type="match status" value="1"/>
</dbReference>
<gene>
    <name evidence="8" type="ORF">BKA15_005160</name>
</gene>
<evidence type="ECO:0000259" key="7">
    <source>
        <dbReference type="Pfam" id="PF04138"/>
    </source>
</evidence>
<dbReference type="Pfam" id="PF04138">
    <property type="entry name" value="GtrA_DPMS_TM"/>
    <property type="match status" value="1"/>
</dbReference>
<reference evidence="8 9" key="1">
    <citation type="submission" date="2020-07" db="EMBL/GenBank/DDBJ databases">
        <title>Sequencing the genomes of 1000 actinobacteria strains.</title>
        <authorList>
            <person name="Klenk H.-P."/>
        </authorList>
    </citation>
    <scope>NUCLEOTIDE SEQUENCE [LARGE SCALE GENOMIC DNA]</scope>
    <source>
        <strain evidence="8 9">DSM 22083</strain>
    </source>
</reference>
<proteinExistence type="inferred from homology"/>
<keyword evidence="4 6" id="KW-1133">Transmembrane helix</keyword>
<feature type="transmembrane region" description="Helical" evidence="6">
    <location>
        <begin position="114"/>
        <end position="135"/>
    </location>
</feature>
<dbReference type="Proteomes" id="UP000569914">
    <property type="component" value="Unassembled WGS sequence"/>
</dbReference>
<keyword evidence="9" id="KW-1185">Reference proteome</keyword>
<keyword evidence="5 6" id="KW-0472">Membrane</keyword>
<comment type="similarity">
    <text evidence="2">Belongs to the GtrA family.</text>
</comment>
<evidence type="ECO:0000256" key="3">
    <source>
        <dbReference type="ARBA" id="ARBA00022692"/>
    </source>
</evidence>
<feature type="transmembrane region" description="Helical" evidence="6">
    <location>
        <begin position="35"/>
        <end position="57"/>
    </location>
</feature>
<evidence type="ECO:0000256" key="2">
    <source>
        <dbReference type="ARBA" id="ARBA00009399"/>
    </source>
</evidence>
<dbReference type="InterPro" id="IPR007267">
    <property type="entry name" value="GtrA_DPMS_TM"/>
</dbReference>
<dbReference type="InterPro" id="IPR051401">
    <property type="entry name" value="GtrA_CellWall_Glycosyl"/>
</dbReference>
<evidence type="ECO:0000313" key="8">
    <source>
        <dbReference type="EMBL" id="NYE73831.1"/>
    </source>
</evidence>
<feature type="domain" description="GtrA/DPMS transmembrane" evidence="7">
    <location>
        <begin position="19"/>
        <end position="141"/>
    </location>
</feature>
<dbReference type="PANTHER" id="PTHR38459:SF6">
    <property type="entry name" value="ARABINOGALACTAN BIOSYNTHESIS RECRUITING PROTEIN RV3789"/>
    <property type="match status" value="1"/>
</dbReference>
<dbReference type="EMBL" id="JACCBU010000001">
    <property type="protein sequence ID" value="NYE73831.1"/>
    <property type="molecule type" value="Genomic_DNA"/>
</dbReference>
<evidence type="ECO:0000256" key="1">
    <source>
        <dbReference type="ARBA" id="ARBA00004141"/>
    </source>
</evidence>
<accession>A0A7Y9LF80</accession>
<protein>
    <submittedName>
        <fullName evidence="8">Putative flippase GtrA</fullName>
    </submittedName>
</protein>